<dbReference type="CDD" id="cd01651">
    <property type="entry name" value="RT_G2_intron"/>
    <property type="match status" value="1"/>
</dbReference>
<dbReference type="PROSITE" id="PS50878">
    <property type="entry name" value="RT_POL"/>
    <property type="match status" value="1"/>
</dbReference>
<dbReference type="HOGENOM" id="CLU_013584_2_0_10"/>
<protein>
    <recommendedName>
        <fullName evidence="1">RNA-directed DNA polymerase</fullName>
        <ecNumber evidence="1">2.7.7.49</ecNumber>
    </recommendedName>
</protein>
<evidence type="ECO:0000256" key="6">
    <source>
        <dbReference type="ARBA" id="ARBA00022918"/>
    </source>
</evidence>
<dbReference type="InterPro" id="IPR000477">
    <property type="entry name" value="RT_dom"/>
</dbReference>
<evidence type="ECO:0000256" key="1">
    <source>
        <dbReference type="ARBA" id="ARBA00012493"/>
    </source>
</evidence>
<name>A0A0E3ZI97_9BACT</name>
<feature type="domain" description="Reverse transcriptase" evidence="10">
    <location>
        <begin position="49"/>
        <end position="288"/>
    </location>
</feature>
<dbReference type="PANTHER" id="PTHR34047:SF3">
    <property type="entry name" value="BLR2052 PROTEIN"/>
    <property type="match status" value="1"/>
</dbReference>
<comment type="similarity">
    <text evidence="8">Belongs to the bacterial reverse transcriptase family.</text>
</comment>
<keyword evidence="6" id="KW-0695">RNA-directed DNA polymerase</keyword>
<evidence type="ECO:0000256" key="2">
    <source>
        <dbReference type="ARBA" id="ARBA00022679"/>
    </source>
</evidence>
<dbReference type="NCBIfam" id="TIGR04416">
    <property type="entry name" value="group_II_RT_mat"/>
    <property type="match status" value="1"/>
</dbReference>
<keyword evidence="5" id="KW-0460">Magnesium</keyword>
<dbReference type="EC" id="2.7.7.49" evidence="1"/>
<dbReference type="KEGG" id="pko:PKOR_22515"/>
<reference evidence="11 12" key="1">
    <citation type="journal article" date="2015" name="Sci. Rep.">
        <title>Unraveling adaptation of Pontibacter korlensis to radiation and infertility in desert through complete genome and comparative transcriptomic analysis.</title>
        <authorList>
            <person name="Dai J."/>
            <person name="Dai W."/>
            <person name="Qiu C."/>
            <person name="Yang Z."/>
            <person name="Zhang Y."/>
            <person name="Zhou M."/>
            <person name="Zhang L."/>
            <person name="Fang C."/>
            <person name="Gao Q."/>
            <person name="Yang Q."/>
            <person name="Li X."/>
            <person name="Wang Z."/>
            <person name="Wang Z."/>
            <person name="Jia Z."/>
            <person name="Chen X."/>
        </authorList>
    </citation>
    <scope>NUCLEOTIDE SEQUENCE [LARGE SCALE GENOMIC DNA]</scope>
    <source>
        <strain evidence="11 12">X14-1T</strain>
    </source>
</reference>
<dbReference type="InterPro" id="IPR013597">
    <property type="entry name" value="Mat_intron_G2"/>
</dbReference>
<evidence type="ECO:0000256" key="8">
    <source>
        <dbReference type="ARBA" id="ARBA00034120"/>
    </source>
</evidence>
<proteinExistence type="inferred from homology"/>
<comment type="catalytic activity">
    <reaction evidence="9">
        <text>DNA(n) + a 2'-deoxyribonucleoside 5'-triphosphate = DNA(n+1) + diphosphate</text>
        <dbReference type="Rhea" id="RHEA:22508"/>
        <dbReference type="Rhea" id="RHEA-COMP:17339"/>
        <dbReference type="Rhea" id="RHEA-COMP:17340"/>
        <dbReference type="ChEBI" id="CHEBI:33019"/>
        <dbReference type="ChEBI" id="CHEBI:61560"/>
        <dbReference type="ChEBI" id="CHEBI:173112"/>
        <dbReference type="EC" id="2.7.7.49"/>
    </reaction>
</comment>
<dbReference type="OrthoDB" id="9780724at2"/>
<sequence>MIKTKPFTISKHLVHQAYLRVKHNGGSAGVDGLSLEEFEQDSRNHLYRLWNRMSSGSYVPSPVLLVEIPKSGGGTRPLGIPTVTDRIAQMVVTMTLAPVLEPVFHDNSYGYRPGKGALDAVGKARRRCWRQDWVLDLDIKGFFDSIPHELLLKAVRRHTDCKWVLLYIERWLTAPVQQRDGVTTERTKGTPQGAVISPLLANLFLHYCMDEWLRIHYPGCPFERYADDCVIHCRTEQQATGLKEALAERLKACGLEMHPEKTKVVYCRDEDRRKTYPNMSFDSLGYTFRSRKSRNRKGKFFTGFLPAVGDKAKKAIRQKIRGWKLTSRSGSSLTRLAEEINPVLKGWINYYGHFYKSELYEVLGYLNLVLKSWARQKYKKLRGRKVRASNWLGRMAKAIPNLFAHWQLGVRP</sequence>
<dbReference type="AlphaFoldDB" id="A0A0E3ZI97"/>
<dbReference type="GO" id="GO:0046872">
    <property type="term" value="F:metal ion binding"/>
    <property type="evidence" value="ECO:0007669"/>
    <property type="project" value="UniProtKB-KW"/>
</dbReference>
<dbReference type="PANTHER" id="PTHR34047">
    <property type="entry name" value="NUCLEAR INTRON MATURASE 1, MITOCHONDRIAL-RELATED"/>
    <property type="match status" value="1"/>
</dbReference>
<dbReference type="Pfam" id="PF08388">
    <property type="entry name" value="GIIM"/>
    <property type="match status" value="1"/>
</dbReference>
<dbReference type="PATRIC" id="fig|400092.3.peg.4944"/>
<dbReference type="GO" id="GO:0003723">
    <property type="term" value="F:RNA binding"/>
    <property type="evidence" value="ECO:0007669"/>
    <property type="project" value="InterPro"/>
</dbReference>
<dbReference type="InterPro" id="IPR043502">
    <property type="entry name" value="DNA/RNA_pol_sf"/>
</dbReference>
<evidence type="ECO:0000256" key="5">
    <source>
        <dbReference type="ARBA" id="ARBA00022842"/>
    </source>
</evidence>
<dbReference type="InterPro" id="IPR051083">
    <property type="entry name" value="GrpII_Intron_Splice-Mob/Def"/>
</dbReference>
<keyword evidence="7" id="KW-0051">Antiviral defense</keyword>
<dbReference type="GO" id="GO:0003964">
    <property type="term" value="F:RNA-directed DNA polymerase activity"/>
    <property type="evidence" value="ECO:0007669"/>
    <property type="project" value="UniProtKB-KW"/>
</dbReference>
<dbReference type="EMBL" id="CP009621">
    <property type="protein sequence ID" value="AKD05925.1"/>
    <property type="molecule type" value="Genomic_DNA"/>
</dbReference>
<dbReference type="GO" id="GO:0051607">
    <property type="term" value="P:defense response to virus"/>
    <property type="evidence" value="ECO:0007669"/>
    <property type="project" value="UniProtKB-KW"/>
</dbReference>
<keyword evidence="2" id="KW-0808">Transferase</keyword>
<accession>A0A0E3ZI97</accession>
<evidence type="ECO:0000313" key="11">
    <source>
        <dbReference type="EMBL" id="AKD05925.1"/>
    </source>
</evidence>
<evidence type="ECO:0000256" key="4">
    <source>
        <dbReference type="ARBA" id="ARBA00022723"/>
    </source>
</evidence>
<dbReference type="Pfam" id="PF00078">
    <property type="entry name" value="RVT_1"/>
    <property type="match status" value="1"/>
</dbReference>
<evidence type="ECO:0000256" key="9">
    <source>
        <dbReference type="ARBA" id="ARBA00048173"/>
    </source>
</evidence>
<evidence type="ECO:0000256" key="3">
    <source>
        <dbReference type="ARBA" id="ARBA00022695"/>
    </source>
</evidence>
<evidence type="ECO:0000259" key="10">
    <source>
        <dbReference type="PROSITE" id="PS50878"/>
    </source>
</evidence>
<evidence type="ECO:0000313" key="12">
    <source>
        <dbReference type="Proteomes" id="UP000033109"/>
    </source>
</evidence>
<dbReference type="Proteomes" id="UP000033109">
    <property type="component" value="Chromosome"/>
</dbReference>
<keyword evidence="12" id="KW-1185">Reference proteome</keyword>
<dbReference type="InterPro" id="IPR000123">
    <property type="entry name" value="Reverse_transcriptase_msDNA"/>
</dbReference>
<keyword evidence="3" id="KW-0548">Nucleotidyltransferase</keyword>
<gene>
    <name evidence="11" type="ORF">PKOR_22515</name>
</gene>
<dbReference type="STRING" id="400092.PKOR_22515"/>
<dbReference type="RefSeq" id="WP_046314815.1">
    <property type="nucleotide sequence ID" value="NZ_CBCSCY010000042.1"/>
</dbReference>
<dbReference type="PRINTS" id="PR00866">
    <property type="entry name" value="RNADNAPOLMS"/>
</dbReference>
<dbReference type="InterPro" id="IPR030931">
    <property type="entry name" value="Group_II_RT_mat"/>
</dbReference>
<evidence type="ECO:0000256" key="7">
    <source>
        <dbReference type="ARBA" id="ARBA00023118"/>
    </source>
</evidence>
<keyword evidence="4" id="KW-0479">Metal-binding</keyword>
<organism evidence="11 12">
    <name type="scientific">Pontibacter korlensis</name>
    <dbReference type="NCBI Taxonomy" id="400092"/>
    <lineage>
        <taxon>Bacteria</taxon>
        <taxon>Pseudomonadati</taxon>
        <taxon>Bacteroidota</taxon>
        <taxon>Cytophagia</taxon>
        <taxon>Cytophagales</taxon>
        <taxon>Hymenobacteraceae</taxon>
        <taxon>Pontibacter</taxon>
    </lineage>
</organism>
<dbReference type="SUPFAM" id="SSF56672">
    <property type="entry name" value="DNA/RNA polymerases"/>
    <property type="match status" value="1"/>
</dbReference>